<comment type="catalytic activity">
    <reaction evidence="1">
        <text>a 3-(acyloxy)acyl derivative of bacterial toxin + H2O = a 3-hydroxyacyl derivative of bacterial toxin + a fatty acid + H(+)</text>
        <dbReference type="Rhea" id="RHEA:12032"/>
        <dbReference type="ChEBI" id="CHEBI:15377"/>
        <dbReference type="ChEBI" id="CHEBI:15378"/>
        <dbReference type="ChEBI" id="CHEBI:28868"/>
        <dbReference type="ChEBI" id="CHEBI:136853"/>
        <dbReference type="ChEBI" id="CHEBI:140675"/>
        <dbReference type="EC" id="3.1.1.77"/>
    </reaction>
</comment>
<dbReference type="AlphaFoldDB" id="A0A5R9Q439"/>
<keyword evidence="1" id="KW-0998">Cell outer membrane</keyword>
<feature type="site" description="Critical for activity" evidence="3">
    <location>
        <position position="166"/>
    </location>
</feature>
<comment type="subunit">
    <text evidence="1">Homodimer.</text>
</comment>
<evidence type="ECO:0000256" key="2">
    <source>
        <dbReference type="PIRSR" id="PIRSR029681-1"/>
    </source>
</evidence>
<keyword evidence="4" id="KW-0732">Signal</keyword>
<organism evidence="5 6">
    <name type="scientific">Pseudoalteromonas phenolica</name>
    <dbReference type="NCBI Taxonomy" id="161398"/>
    <lineage>
        <taxon>Bacteria</taxon>
        <taxon>Pseudomonadati</taxon>
        <taxon>Pseudomonadota</taxon>
        <taxon>Gammaproteobacteria</taxon>
        <taxon>Alteromonadales</taxon>
        <taxon>Pseudoalteromonadaceae</taxon>
        <taxon>Pseudoalteromonas</taxon>
    </lineage>
</organism>
<evidence type="ECO:0000256" key="1">
    <source>
        <dbReference type="PIRNR" id="PIRNR029681"/>
    </source>
</evidence>
<feature type="active site" description="Charge relay system" evidence="2">
    <location>
        <position position="165"/>
    </location>
</feature>
<sequence>MMRFTLTMNLLRLLALAFFLTFTSTAFADNKHGYAIHYIHGEGDVDGIKLAYQYHPENLLPEAWKNFDLHFETSVNLWNYSADGRGSKSKHDTNFVLALTPVFKYPLTIWYEKPLYLELGIGLALLDDTHFAGKNVSTHYQFEDRLGLVYDLEDAKVAVRYMHYSNAGFKSPNPGLDFISLSYSSYF</sequence>
<comment type="function">
    <text evidence="1">Has lipid A 3-O-deacylase activity. Hydrolyzes the ester bond at the 3 position of lipid A, a bioactive component of lipopolysaccharide (LPS), thereby releasing the primary fatty acyl moiety.</text>
</comment>
<evidence type="ECO:0000256" key="4">
    <source>
        <dbReference type="SAM" id="SignalP"/>
    </source>
</evidence>
<comment type="subcellular location">
    <subcellularLocation>
        <location evidence="1">Cell outer membrane</location>
        <topology evidence="1">Multi-pass membrane protein</topology>
    </subcellularLocation>
</comment>
<dbReference type="PIRSF" id="PIRSF029681">
    <property type="entry name" value="PagL"/>
    <property type="match status" value="1"/>
</dbReference>
<protein>
    <recommendedName>
        <fullName evidence="1">Lipid A deacylase</fullName>
        <ecNumber evidence="1">3.1.1.77</ecNumber>
    </recommendedName>
    <alternativeName>
        <fullName evidence="1">LPS 3-O-deacylase</fullName>
    </alternativeName>
    <alternativeName>
        <fullName evidence="1">Outer membrane enzyme</fullName>
    </alternativeName>
</protein>
<comment type="caution">
    <text evidence="5">The sequence shown here is derived from an EMBL/GenBank/DDBJ whole genome shotgun (WGS) entry which is preliminary data.</text>
</comment>
<comment type="similarity">
    <text evidence="1">Belongs to the PagL family.</text>
</comment>
<dbReference type="GO" id="GO:0050528">
    <property type="term" value="F:acyloxyacyl hydrolase activity"/>
    <property type="evidence" value="ECO:0007669"/>
    <property type="project" value="UniProtKB-EC"/>
</dbReference>
<accession>A0A5R9Q439</accession>
<dbReference type="EC" id="3.1.1.77" evidence="1"/>
<feature type="active site" description="Charge relay system" evidence="2">
    <location>
        <position position="177"/>
    </location>
</feature>
<dbReference type="OrthoDB" id="9797122at2"/>
<feature type="signal peptide" evidence="4">
    <location>
        <begin position="1"/>
        <end position="28"/>
    </location>
</feature>
<dbReference type="Proteomes" id="UP000309186">
    <property type="component" value="Unassembled WGS sequence"/>
</dbReference>
<keyword evidence="1 5" id="KW-0378">Hydrolase</keyword>
<reference evidence="5 6" key="1">
    <citation type="submission" date="2018-01" db="EMBL/GenBank/DDBJ databases">
        <title>Co-occurrence of chitin degradation, pigmentation and bioactivity in marine Pseudoalteromonas.</title>
        <authorList>
            <person name="Paulsen S."/>
            <person name="Gram L."/>
            <person name="Machado H."/>
        </authorList>
    </citation>
    <scope>NUCLEOTIDE SEQUENCE [LARGE SCALE GENOMIC DNA]</scope>
    <source>
        <strain evidence="5 6">S3663</strain>
    </source>
</reference>
<dbReference type="Gene3D" id="2.40.160.20">
    <property type="match status" value="1"/>
</dbReference>
<proteinExistence type="inferred from homology"/>
<evidence type="ECO:0000256" key="3">
    <source>
        <dbReference type="PIRSR" id="PIRSR029681-2"/>
    </source>
</evidence>
<name>A0A5R9Q439_9GAMM</name>
<keyword evidence="1" id="KW-0472">Membrane</keyword>
<dbReference type="InterPro" id="IPR018550">
    <property type="entry name" value="Lipid-A_deacylase-rel"/>
</dbReference>
<gene>
    <name evidence="5" type="ORF">C1E24_09995</name>
</gene>
<feature type="active site" description="Charge relay system" evidence="2">
    <location>
        <position position="163"/>
    </location>
</feature>
<dbReference type="GO" id="GO:0009279">
    <property type="term" value="C:cell outer membrane"/>
    <property type="evidence" value="ECO:0007669"/>
    <property type="project" value="UniProtKB-SubCell"/>
</dbReference>
<dbReference type="Pfam" id="PF09411">
    <property type="entry name" value="PagL"/>
    <property type="match status" value="1"/>
</dbReference>
<dbReference type="EMBL" id="PPSW01000014">
    <property type="protein sequence ID" value="TLX47127.1"/>
    <property type="molecule type" value="Genomic_DNA"/>
</dbReference>
<evidence type="ECO:0000313" key="6">
    <source>
        <dbReference type="Proteomes" id="UP000309186"/>
    </source>
</evidence>
<feature type="chain" id="PRO_5024441640" description="Lipid A deacylase" evidence="4">
    <location>
        <begin position="29"/>
        <end position="187"/>
    </location>
</feature>
<evidence type="ECO:0000313" key="5">
    <source>
        <dbReference type="EMBL" id="TLX47127.1"/>
    </source>
</evidence>